<organism evidence="2 3">
    <name type="scientific">Cochliobolus heterostrophus (strain C5 / ATCC 48332 / race O)</name>
    <name type="common">Southern corn leaf blight fungus</name>
    <name type="synonym">Bipolaris maydis</name>
    <dbReference type="NCBI Taxonomy" id="701091"/>
    <lineage>
        <taxon>Eukaryota</taxon>
        <taxon>Fungi</taxon>
        <taxon>Dikarya</taxon>
        <taxon>Ascomycota</taxon>
        <taxon>Pezizomycotina</taxon>
        <taxon>Dothideomycetes</taxon>
        <taxon>Pleosporomycetidae</taxon>
        <taxon>Pleosporales</taxon>
        <taxon>Pleosporineae</taxon>
        <taxon>Pleosporaceae</taxon>
        <taxon>Bipolaris</taxon>
    </lineage>
</organism>
<dbReference type="OMA" id="WVLDFED"/>
<reference evidence="2 3" key="1">
    <citation type="journal article" date="2012" name="PLoS Pathog.">
        <title>Diverse lifestyles and strategies of plant pathogenesis encoded in the genomes of eighteen Dothideomycetes fungi.</title>
        <authorList>
            <person name="Ohm R.A."/>
            <person name="Feau N."/>
            <person name="Henrissat B."/>
            <person name="Schoch C.L."/>
            <person name="Horwitz B.A."/>
            <person name="Barry K.W."/>
            <person name="Condon B.J."/>
            <person name="Copeland A.C."/>
            <person name="Dhillon B."/>
            <person name="Glaser F."/>
            <person name="Hesse C.N."/>
            <person name="Kosti I."/>
            <person name="LaButti K."/>
            <person name="Lindquist E.A."/>
            <person name="Lucas S."/>
            <person name="Salamov A.A."/>
            <person name="Bradshaw R.E."/>
            <person name="Ciuffetti L."/>
            <person name="Hamelin R.C."/>
            <person name="Kema G.H.J."/>
            <person name="Lawrence C."/>
            <person name="Scott J.A."/>
            <person name="Spatafora J.W."/>
            <person name="Turgeon B.G."/>
            <person name="de Wit P.J.G.M."/>
            <person name="Zhong S."/>
            <person name="Goodwin S.B."/>
            <person name="Grigoriev I.V."/>
        </authorList>
    </citation>
    <scope>NUCLEOTIDE SEQUENCE [LARGE SCALE GENOMIC DNA]</scope>
    <source>
        <strain evidence="3">C5 / ATCC 48332 / race O</strain>
    </source>
</reference>
<evidence type="ECO:0000256" key="1">
    <source>
        <dbReference type="SAM" id="MobiDB-lite"/>
    </source>
</evidence>
<protein>
    <submittedName>
        <fullName evidence="2">Uncharacterized protein</fullName>
    </submittedName>
</protein>
<feature type="region of interest" description="Disordered" evidence="1">
    <location>
        <begin position="1"/>
        <end position="148"/>
    </location>
</feature>
<dbReference type="Proteomes" id="UP000016936">
    <property type="component" value="Unassembled WGS sequence"/>
</dbReference>
<reference evidence="3" key="2">
    <citation type="journal article" date="2013" name="PLoS Genet.">
        <title>Comparative genome structure, secondary metabolite, and effector coding capacity across Cochliobolus pathogens.</title>
        <authorList>
            <person name="Condon B.J."/>
            <person name="Leng Y."/>
            <person name="Wu D."/>
            <person name="Bushley K.E."/>
            <person name="Ohm R.A."/>
            <person name="Otillar R."/>
            <person name="Martin J."/>
            <person name="Schackwitz W."/>
            <person name="Grimwood J."/>
            <person name="MohdZainudin N."/>
            <person name="Xue C."/>
            <person name="Wang R."/>
            <person name="Manning V.A."/>
            <person name="Dhillon B."/>
            <person name="Tu Z.J."/>
            <person name="Steffenson B.J."/>
            <person name="Salamov A."/>
            <person name="Sun H."/>
            <person name="Lowry S."/>
            <person name="LaButti K."/>
            <person name="Han J."/>
            <person name="Copeland A."/>
            <person name="Lindquist E."/>
            <person name="Barry K."/>
            <person name="Schmutz J."/>
            <person name="Baker S.E."/>
            <person name="Ciuffetti L.M."/>
            <person name="Grigoriev I.V."/>
            <person name="Zhong S."/>
            <person name="Turgeon B.G."/>
        </authorList>
    </citation>
    <scope>NUCLEOTIDE SEQUENCE [LARGE SCALE GENOMIC DNA]</scope>
    <source>
        <strain evidence="3">C5 / ATCC 48332 / race O</strain>
    </source>
</reference>
<dbReference type="HOGENOM" id="CLU_045435_2_1_1"/>
<evidence type="ECO:0000313" key="2">
    <source>
        <dbReference type="EMBL" id="EMD85438.1"/>
    </source>
</evidence>
<dbReference type="eggNOG" id="ENOG502SPB4">
    <property type="taxonomic scope" value="Eukaryota"/>
</dbReference>
<dbReference type="AlphaFoldDB" id="M2UBR7"/>
<sequence>MADRASEEGDIRLLRGLGDINDPRNVLTRPDKEVKAPVVEGTDDGQRLMRQIHTQSRSMTSSTDLRVDSEDGSHEASRAKDGPEAKQDEVSEQSLLEELFPEANSAPPPRPTEKSRDQYPRLELPKSAIRPETVGGRRKVEKRATEPFQQQREQIAVLQLTHCSTGLTEADFRRIIPKGKHLEGWRRDSDFYKVIPGRDPMSLERLPFYYVLFKNTEAALAYQKNASRLHKLSGRYQPSSILSAIPPPKGFLEDGEDIGAAVASYNLLPKDHAMSLNVLMQPYSPALRLLVERGGYQPIASGVDEKGNRIWRVLLHIEGYEPSASDIYIAICTDAYRQGSLVPLRNEAQSSIHRLRDMINLKMSGKPISTSRPRAYGTFDYSASTLVDAASSSSSSSMEMTYDDPEIQSMMGNMEEDRSAAQMHQEVMNRVYNRWVLDFEDEHSARRWCLRWHRKVFPEPSGGDSSWKDSEEVRLCNAEVLW</sequence>
<dbReference type="EMBL" id="KB445589">
    <property type="protein sequence ID" value="EMD85438.1"/>
    <property type="molecule type" value="Genomic_DNA"/>
</dbReference>
<gene>
    <name evidence="2" type="ORF">COCHEDRAFT_1118905</name>
</gene>
<feature type="compositionally biased region" description="Basic and acidic residues" evidence="1">
    <location>
        <begin position="1"/>
        <end position="13"/>
    </location>
</feature>
<accession>M2UBR7</accession>
<keyword evidence="3" id="KW-1185">Reference proteome</keyword>
<dbReference type="OrthoDB" id="5332316at2759"/>
<evidence type="ECO:0000313" key="3">
    <source>
        <dbReference type="Proteomes" id="UP000016936"/>
    </source>
</evidence>
<feature type="compositionally biased region" description="Basic and acidic residues" evidence="1">
    <location>
        <begin position="111"/>
        <end position="124"/>
    </location>
</feature>
<feature type="compositionally biased region" description="Basic and acidic residues" evidence="1">
    <location>
        <begin position="65"/>
        <end position="89"/>
    </location>
</feature>
<feature type="compositionally biased region" description="Polar residues" evidence="1">
    <location>
        <begin position="52"/>
        <end position="64"/>
    </location>
</feature>
<proteinExistence type="predicted"/>
<name>M2UBR7_COCH5</name>